<protein>
    <submittedName>
        <fullName evidence="2">Uncharacterized protein</fullName>
    </submittedName>
</protein>
<accession>A0A5B7JQ27</accession>
<keyword evidence="3" id="KW-1185">Reference proteome</keyword>
<evidence type="ECO:0000256" key="1">
    <source>
        <dbReference type="SAM" id="MobiDB-lite"/>
    </source>
</evidence>
<evidence type="ECO:0000313" key="3">
    <source>
        <dbReference type="Proteomes" id="UP000324222"/>
    </source>
</evidence>
<gene>
    <name evidence="2" type="ORF">E2C01_090429</name>
</gene>
<sequence length="81" mass="8819">MSNKSGYSLYGPYTSPQARGLAPAPSNQPLLNPDKVGKEAEVDALTSLLVQSMDSTNDPEFFGAYDSCMCIQFCFLVVIYD</sequence>
<dbReference type="AlphaFoldDB" id="A0A5B7JQ27"/>
<dbReference type="EMBL" id="VSRR010101402">
    <property type="protein sequence ID" value="MPC95227.1"/>
    <property type="molecule type" value="Genomic_DNA"/>
</dbReference>
<name>A0A5B7JQ27_PORTR</name>
<reference evidence="2 3" key="1">
    <citation type="submission" date="2019-05" db="EMBL/GenBank/DDBJ databases">
        <title>Another draft genome of Portunus trituberculatus and its Hox gene families provides insights of decapod evolution.</title>
        <authorList>
            <person name="Jeong J.-H."/>
            <person name="Song I."/>
            <person name="Kim S."/>
            <person name="Choi T."/>
            <person name="Kim D."/>
            <person name="Ryu S."/>
            <person name="Kim W."/>
        </authorList>
    </citation>
    <scope>NUCLEOTIDE SEQUENCE [LARGE SCALE GENOMIC DNA]</scope>
    <source>
        <tissue evidence="2">Muscle</tissue>
    </source>
</reference>
<proteinExistence type="predicted"/>
<dbReference type="OrthoDB" id="25414at2759"/>
<evidence type="ECO:0000313" key="2">
    <source>
        <dbReference type="EMBL" id="MPC95227.1"/>
    </source>
</evidence>
<dbReference type="Proteomes" id="UP000324222">
    <property type="component" value="Unassembled WGS sequence"/>
</dbReference>
<feature type="region of interest" description="Disordered" evidence="1">
    <location>
        <begin position="1"/>
        <end position="33"/>
    </location>
</feature>
<comment type="caution">
    <text evidence="2">The sequence shown here is derived from an EMBL/GenBank/DDBJ whole genome shotgun (WGS) entry which is preliminary data.</text>
</comment>
<organism evidence="2 3">
    <name type="scientific">Portunus trituberculatus</name>
    <name type="common">Swimming crab</name>
    <name type="synonym">Neptunus trituberculatus</name>
    <dbReference type="NCBI Taxonomy" id="210409"/>
    <lineage>
        <taxon>Eukaryota</taxon>
        <taxon>Metazoa</taxon>
        <taxon>Ecdysozoa</taxon>
        <taxon>Arthropoda</taxon>
        <taxon>Crustacea</taxon>
        <taxon>Multicrustacea</taxon>
        <taxon>Malacostraca</taxon>
        <taxon>Eumalacostraca</taxon>
        <taxon>Eucarida</taxon>
        <taxon>Decapoda</taxon>
        <taxon>Pleocyemata</taxon>
        <taxon>Brachyura</taxon>
        <taxon>Eubrachyura</taxon>
        <taxon>Portunoidea</taxon>
        <taxon>Portunidae</taxon>
        <taxon>Portuninae</taxon>
        <taxon>Portunus</taxon>
    </lineage>
</organism>